<reference evidence="1 2" key="1">
    <citation type="journal article" date="2019" name="Int. J. Syst. Evol. Microbiol.">
        <title>The Global Catalogue of Microorganisms (GCM) 10K type strain sequencing project: providing services to taxonomists for standard genome sequencing and annotation.</title>
        <authorList>
            <consortium name="The Broad Institute Genomics Platform"/>
            <consortium name="The Broad Institute Genome Sequencing Center for Infectious Disease"/>
            <person name="Wu L."/>
            <person name="Ma J."/>
        </authorList>
    </citation>
    <scope>NUCLEOTIDE SEQUENCE [LARGE SCALE GENOMIC DNA]</scope>
    <source>
        <strain evidence="1 2">JCM 15921</strain>
    </source>
</reference>
<dbReference type="EMBL" id="BAAAQB010000041">
    <property type="protein sequence ID" value="GAA2143906.1"/>
    <property type="molecule type" value="Genomic_DNA"/>
</dbReference>
<comment type="caution">
    <text evidence="1">The sequence shown here is derived from an EMBL/GenBank/DDBJ whole genome shotgun (WGS) entry which is preliminary data.</text>
</comment>
<dbReference type="Proteomes" id="UP001500102">
    <property type="component" value="Unassembled WGS sequence"/>
</dbReference>
<sequence>MTIKLNTAALRHAKRLWTACRRGRYKQEDSGFILEQGNCATRPTADRIANLARVPLAPPWTTGARDCAGRRPG</sequence>
<proteinExistence type="predicted"/>
<keyword evidence="2" id="KW-1185">Reference proteome</keyword>
<accession>A0ABN2ZL23</accession>
<gene>
    <name evidence="1" type="ORF">GCM10009825_34780</name>
</gene>
<evidence type="ECO:0000313" key="1">
    <source>
        <dbReference type="EMBL" id="GAA2143906.1"/>
    </source>
</evidence>
<protein>
    <submittedName>
        <fullName evidence="1">Uncharacterized protein</fullName>
    </submittedName>
</protein>
<name>A0ABN2ZL23_9MICC</name>
<evidence type="ECO:0000313" key="2">
    <source>
        <dbReference type="Proteomes" id="UP001500102"/>
    </source>
</evidence>
<organism evidence="1 2">
    <name type="scientific">Arthrobacter humicola</name>
    <dbReference type="NCBI Taxonomy" id="409291"/>
    <lineage>
        <taxon>Bacteria</taxon>
        <taxon>Bacillati</taxon>
        <taxon>Actinomycetota</taxon>
        <taxon>Actinomycetes</taxon>
        <taxon>Micrococcales</taxon>
        <taxon>Micrococcaceae</taxon>
        <taxon>Arthrobacter</taxon>
    </lineage>
</organism>